<protein>
    <submittedName>
        <fullName evidence="2">Guanine nucleotide-binding protein subunit gamma</fullName>
    </submittedName>
</protein>
<name>A0A7E4VBI4_PANRE</name>
<dbReference type="WBParaSite" id="Pan_g19021.t1">
    <property type="protein sequence ID" value="Pan_g19021.t1"/>
    <property type="gene ID" value="Pan_g19021"/>
</dbReference>
<keyword evidence="1" id="KW-1185">Reference proteome</keyword>
<dbReference type="AlphaFoldDB" id="A0A7E4VBI4"/>
<reference evidence="2" key="2">
    <citation type="submission" date="2020-10" db="UniProtKB">
        <authorList>
            <consortium name="WormBaseParasite"/>
        </authorList>
    </citation>
    <scope>IDENTIFICATION</scope>
</reference>
<evidence type="ECO:0000313" key="1">
    <source>
        <dbReference type="Proteomes" id="UP000492821"/>
    </source>
</evidence>
<organism evidence="1 2">
    <name type="scientific">Panagrellus redivivus</name>
    <name type="common">Microworm</name>
    <dbReference type="NCBI Taxonomy" id="6233"/>
    <lineage>
        <taxon>Eukaryota</taxon>
        <taxon>Metazoa</taxon>
        <taxon>Ecdysozoa</taxon>
        <taxon>Nematoda</taxon>
        <taxon>Chromadorea</taxon>
        <taxon>Rhabditida</taxon>
        <taxon>Tylenchina</taxon>
        <taxon>Panagrolaimomorpha</taxon>
        <taxon>Panagrolaimoidea</taxon>
        <taxon>Panagrolaimidae</taxon>
        <taxon>Panagrellus</taxon>
    </lineage>
</organism>
<reference evidence="1" key="1">
    <citation type="journal article" date="2013" name="Genetics">
        <title>The draft genome and transcriptome of Panagrellus redivivus are shaped by the harsh demands of a free-living lifestyle.</title>
        <authorList>
            <person name="Srinivasan J."/>
            <person name="Dillman A.R."/>
            <person name="Macchietto M.G."/>
            <person name="Heikkinen L."/>
            <person name="Lakso M."/>
            <person name="Fracchia K.M."/>
            <person name="Antoshechkin I."/>
            <person name="Mortazavi A."/>
            <person name="Wong G."/>
            <person name="Sternberg P.W."/>
        </authorList>
    </citation>
    <scope>NUCLEOTIDE SEQUENCE [LARGE SCALE GENOMIC DNA]</scope>
    <source>
        <strain evidence="1">MT8872</strain>
    </source>
</reference>
<accession>A0A7E4VBI4</accession>
<evidence type="ECO:0000313" key="2">
    <source>
        <dbReference type="WBParaSite" id="Pan_g19021.t1"/>
    </source>
</evidence>
<dbReference type="Proteomes" id="UP000492821">
    <property type="component" value="Unassembled WGS sequence"/>
</dbReference>
<proteinExistence type="predicted"/>
<sequence length="75" mass="8431">MARGPDGQGSRKVQQLESQANEMARTLINTADRYVETRARIPTADRIHALEEDASQFEMVPTRARRNKTGCCVIL</sequence>